<evidence type="ECO:0008006" key="5">
    <source>
        <dbReference type="Google" id="ProtNLM"/>
    </source>
</evidence>
<accession>A0A913ZCC9</accession>
<name>A0A913ZCC9_PATMI</name>
<dbReference type="Proteomes" id="UP000887568">
    <property type="component" value="Unplaced"/>
</dbReference>
<dbReference type="PANTHER" id="PTHR13282:SF6">
    <property type="entry name" value="PROTEIN FAM32A"/>
    <property type="match status" value="1"/>
</dbReference>
<reference evidence="3" key="1">
    <citation type="submission" date="2022-11" db="UniProtKB">
        <authorList>
            <consortium name="EnsemblMetazoa"/>
        </authorList>
    </citation>
    <scope>IDENTIFICATION</scope>
</reference>
<dbReference type="RefSeq" id="XP_038048575.1">
    <property type="nucleotide sequence ID" value="XM_038192647.1"/>
</dbReference>
<evidence type="ECO:0000313" key="3">
    <source>
        <dbReference type="EnsemblMetazoa" id="XP_038048575.1"/>
    </source>
</evidence>
<sequence>MASPYQTAGGTLKLKGIGDLSSKKKKKKKKALEQIKEQLSTTVGADDEGQGETKPKIDRRTPAEKAFAKIQERRQTERILEKAQKKHKDRVNEFNSKLDTLTEHFDIPKVSWTK</sequence>
<evidence type="ECO:0000256" key="2">
    <source>
        <dbReference type="SAM" id="MobiDB-lite"/>
    </source>
</evidence>
<comment type="similarity">
    <text evidence="1">Belongs to the FAM32 family.</text>
</comment>
<dbReference type="OrthoDB" id="205403at2759"/>
<proteinExistence type="inferred from homology"/>
<evidence type="ECO:0000313" key="4">
    <source>
        <dbReference type="Proteomes" id="UP000887568"/>
    </source>
</evidence>
<dbReference type="Pfam" id="PF08555">
    <property type="entry name" value="FAM32A"/>
    <property type="match status" value="1"/>
</dbReference>
<dbReference type="InterPro" id="IPR013865">
    <property type="entry name" value="FAM32A"/>
</dbReference>
<keyword evidence="4" id="KW-1185">Reference proteome</keyword>
<protein>
    <recommendedName>
        <fullName evidence="5">Protein FAM32A</fullName>
    </recommendedName>
</protein>
<dbReference type="PANTHER" id="PTHR13282">
    <property type="entry name" value="PROTEIN FAM32A"/>
    <property type="match status" value="1"/>
</dbReference>
<feature type="compositionally biased region" description="Basic and acidic residues" evidence="2">
    <location>
        <begin position="51"/>
        <end position="63"/>
    </location>
</feature>
<feature type="region of interest" description="Disordered" evidence="2">
    <location>
        <begin position="1"/>
        <end position="63"/>
    </location>
</feature>
<organism evidence="3 4">
    <name type="scientific">Patiria miniata</name>
    <name type="common">Bat star</name>
    <name type="synonym">Asterina miniata</name>
    <dbReference type="NCBI Taxonomy" id="46514"/>
    <lineage>
        <taxon>Eukaryota</taxon>
        <taxon>Metazoa</taxon>
        <taxon>Echinodermata</taxon>
        <taxon>Eleutherozoa</taxon>
        <taxon>Asterozoa</taxon>
        <taxon>Asteroidea</taxon>
        <taxon>Valvatacea</taxon>
        <taxon>Valvatida</taxon>
        <taxon>Asterinidae</taxon>
        <taxon>Patiria</taxon>
    </lineage>
</organism>
<dbReference type="GeneID" id="119722494"/>
<dbReference type="GO" id="GO:0005730">
    <property type="term" value="C:nucleolus"/>
    <property type="evidence" value="ECO:0007669"/>
    <property type="project" value="TreeGrafter"/>
</dbReference>
<evidence type="ECO:0000256" key="1">
    <source>
        <dbReference type="ARBA" id="ARBA00008948"/>
    </source>
</evidence>
<dbReference type="EnsemblMetazoa" id="XM_038192647.1">
    <property type="protein sequence ID" value="XP_038048575.1"/>
    <property type="gene ID" value="LOC119722494"/>
</dbReference>
<dbReference type="AlphaFoldDB" id="A0A913ZCC9"/>
<dbReference type="OMA" id="MSDEYQH"/>